<gene>
    <name evidence="3" type="ORF">GCM10023183_00600</name>
</gene>
<dbReference type="PANTHER" id="PTHR42678:SF34">
    <property type="entry name" value="OS04G0183300 PROTEIN"/>
    <property type="match status" value="1"/>
</dbReference>
<keyword evidence="4" id="KW-1185">Reference proteome</keyword>
<dbReference type="InterPro" id="IPR023631">
    <property type="entry name" value="Amidase_dom"/>
</dbReference>
<dbReference type="PANTHER" id="PTHR42678">
    <property type="entry name" value="AMIDASE"/>
    <property type="match status" value="1"/>
</dbReference>
<dbReference type="Gene3D" id="3.90.1300.10">
    <property type="entry name" value="Amidase signature (AS) domain"/>
    <property type="match status" value="1"/>
</dbReference>
<dbReference type="SUPFAM" id="SSF75304">
    <property type="entry name" value="Amidase signature (AS) enzymes"/>
    <property type="match status" value="1"/>
</dbReference>
<protein>
    <submittedName>
        <fullName evidence="3">Amidase</fullName>
    </submittedName>
</protein>
<feature type="domain" description="Amidase" evidence="2">
    <location>
        <begin position="71"/>
        <end position="516"/>
    </location>
</feature>
<reference evidence="4" key="1">
    <citation type="journal article" date="2019" name="Int. J. Syst. Evol. Microbiol.">
        <title>The Global Catalogue of Microorganisms (GCM) 10K type strain sequencing project: providing services to taxonomists for standard genome sequencing and annotation.</title>
        <authorList>
            <consortium name="The Broad Institute Genomics Platform"/>
            <consortium name="The Broad Institute Genome Sequencing Center for Infectious Disease"/>
            <person name="Wu L."/>
            <person name="Ma J."/>
        </authorList>
    </citation>
    <scope>NUCLEOTIDE SEQUENCE [LARGE SCALE GENOMIC DNA]</scope>
    <source>
        <strain evidence="4">JCM 17917</strain>
    </source>
</reference>
<dbReference type="RefSeq" id="WP_345161158.1">
    <property type="nucleotide sequence ID" value="NZ_BAABGX010000001.1"/>
</dbReference>
<proteinExistence type="predicted"/>
<name>A0ABP8F4Q3_9BACT</name>
<dbReference type="PROSITE" id="PS51257">
    <property type="entry name" value="PROKAR_LIPOPROTEIN"/>
    <property type="match status" value="1"/>
</dbReference>
<comment type="caution">
    <text evidence="3">The sequence shown here is derived from an EMBL/GenBank/DDBJ whole genome shotgun (WGS) entry which is preliminary data.</text>
</comment>
<accession>A0ABP8F4Q3</accession>
<organism evidence="3 4">
    <name type="scientific">Nibribacter koreensis</name>
    <dbReference type="NCBI Taxonomy" id="1084519"/>
    <lineage>
        <taxon>Bacteria</taxon>
        <taxon>Pseudomonadati</taxon>
        <taxon>Bacteroidota</taxon>
        <taxon>Cytophagia</taxon>
        <taxon>Cytophagales</taxon>
        <taxon>Hymenobacteraceae</taxon>
        <taxon>Nibribacter</taxon>
    </lineage>
</organism>
<evidence type="ECO:0000313" key="4">
    <source>
        <dbReference type="Proteomes" id="UP001501844"/>
    </source>
</evidence>
<dbReference type="Pfam" id="PF01425">
    <property type="entry name" value="Amidase"/>
    <property type="match status" value="1"/>
</dbReference>
<evidence type="ECO:0000259" key="2">
    <source>
        <dbReference type="Pfam" id="PF01425"/>
    </source>
</evidence>
<keyword evidence="1" id="KW-0732">Signal</keyword>
<dbReference type="Proteomes" id="UP001501844">
    <property type="component" value="Unassembled WGS sequence"/>
</dbReference>
<dbReference type="NCBIfam" id="NF006006">
    <property type="entry name" value="PRK08137.1"/>
    <property type="match status" value="1"/>
</dbReference>
<dbReference type="InterPro" id="IPR036928">
    <property type="entry name" value="AS_sf"/>
</dbReference>
<feature type="signal peptide" evidence="1">
    <location>
        <begin position="1"/>
        <end position="24"/>
    </location>
</feature>
<feature type="chain" id="PRO_5046886823" evidence="1">
    <location>
        <begin position="25"/>
        <end position="544"/>
    </location>
</feature>
<dbReference type="NCBIfam" id="NF005300">
    <property type="entry name" value="PRK06828.1"/>
    <property type="match status" value="1"/>
</dbReference>
<evidence type="ECO:0000256" key="1">
    <source>
        <dbReference type="SAM" id="SignalP"/>
    </source>
</evidence>
<evidence type="ECO:0000313" key="3">
    <source>
        <dbReference type="EMBL" id="GAA4295131.1"/>
    </source>
</evidence>
<sequence>MKRRNFLKAGSLAGITFSMLGVGACATKKTDNTTSEGEQATATQDDFELSEATVQQLQDKMKSGDLTSKKITQLYLDRIKAIDKNGPKLNSVIEVNPDALQIAEALDQERKNGKVRGPLHGIPILIKDNIDTKDKMSTSAGALALAENKASRDAFVVTKLREAGAVILGKTNLSEWANFRSTRSTSGWSSRGGQTKNPYVLDRSPCGSSSGSGTAVSANLCAIAVGTETDGSVVCPASVNGAVGIKPTVGLVSRAGIIPISASQDTAGPIARTVADAAILLGAMTGADANDAITQESTGKALTDYTKFLDANSLQGKRIGVEKSFLKGHEGIDTLYQKAIEVLRSKGATVVEVEVMEKISQLGGDEFKVLQYEFKDGVNKYLATANAKVKSLKEVIEFNKANEAKAMPYFKQETLESSEKLGDINSKDYITAREKNLRESRAIINKIMEDNKLDAISGPTYGPSWCIDVVNGDAFSGYGLSTPAAISGYPHITVPMGLVHHLPIGFSFFGKPYTEGPLIGLAYAFEQATKARTKPTYLRSTNPA</sequence>
<dbReference type="EMBL" id="BAABGX010000001">
    <property type="protein sequence ID" value="GAA4295131.1"/>
    <property type="molecule type" value="Genomic_DNA"/>
</dbReference>